<keyword evidence="4" id="KW-0010">Activator</keyword>
<dbReference type="InterPro" id="IPR000843">
    <property type="entry name" value="HTH_LacI"/>
</dbReference>
<dbReference type="InterPro" id="IPR028082">
    <property type="entry name" value="Peripla_BP_I"/>
</dbReference>
<dbReference type="GO" id="GO:0000976">
    <property type="term" value="F:transcription cis-regulatory region binding"/>
    <property type="evidence" value="ECO:0007669"/>
    <property type="project" value="TreeGrafter"/>
</dbReference>
<gene>
    <name evidence="7" type="ORF">ALQ04_05079</name>
</gene>
<protein>
    <submittedName>
        <fullName evidence="7">DNA-binding transcriptional regulator FruR</fullName>
    </submittedName>
</protein>
<dbReference type="PANTHER" id="PTHR30146">
    <property type="entry name" value="LACI-RELATED TRANSCRIPTIONAL REPRESSOR"/>
    <property type="match status" value="1"/>
</dbReference>
<organism evidence="7 8">
    <name type="scientific">Pseudomonas cichorii</name>
    <dbReference type="NCBI Taxonomy" id="36746"/>
    <lineage>
        <taxon>Bacteria</taxon>
        <taxon>Pseudomonadati</taxon>
        <taxon>Pseudomonadota</taxon>
        <taxon>Gammaproteobacteria</taxon>
        <taxon>Pseudomonadales</taxon>
        <taxon>Pseudomonadaceae</taxon>
        <taxon>Pseudomonas</taxon>
    </lineage>
</organism>
<evidence type="ECO:0000256" key="1">
    <source>
        <dbReference type="ARBA" id="ARBA00022491"/>
    </source>
</evidence>
<evidence type="ECO:0000256" key="3">
    <source>
        <dbReference type="ARBA" id="ARBA00023125"/>
    </source>
</evidence>
<keyword evidence="3 7" id="KW-0238">DNA-binding</keyword>
<evidence type="ECO:0000259" key="6">
    <source>
        <dbReference type="PROSITE" id="PS50932"/>
    </source>
</evidence>
<comment type="caution">
    <text evidence="7">The sequence shown here is derived from an EMBL/GenBank/DDBJ whole genome shotgun (WGS) entry which is preliminary data.</text>
</comment>
<sequence>MSDSTLTLIYSKYPLAESFNLQLHGTLLDYGFRLKPSRSDSCRRLRKIHRALGYPPWSAVKMLNDQRNSSLDPRQPRKGTFRVKLSDIARLAGVSVTTASYVINGKAEQQRISPATVERVQAVVDQHDFRPNPQAAGLRSRHSRTLGFILPDLENPSYARIAKLLEQGARAHGYQLLIASSDDDPISELQLLQVFRARRCDALLVASCLPASDDSYRELQDKGLPIIAIDREMNPEFFCSVVSDDHDASLQLTRSLLQTHPEHIALIGARPELSVSQARAEGFRHALGDFTGNVIVEHGEAFSRECGQRLMSDMLQRLGHLPNALITTSYVLLQGVFDVLQSQQLNPAQLHLGTFGDTQLLDFLPLPVNAMAQQHQLIAEKALQLALAAIESNQYQPGVHAIGRTFKQRIHEA</sequence>
<name>A0A3M4LQ90_PSECI</name>
<dbReference type="Proteomes" id="UP000277236">
    <property type="component" value="Unassembled WGS sequence"/>
</dbReference>
<reference evidence="7 8" key="1">
    <citation type="submission" date="2018-08" db="EMBL/GenBank/DDBJ databases">
        <title>Recombination of ecologically and evolutionarily significant loci maintains genetic cohesion in the Pseudomonas syringae species complex.</title>
        <authorList>
            <person name="Dillon M."/>
            <person name="Thakur S."/>
            <person name="Almeida R.N.D."/>
            <person name="Weir B.S."/>
            <person name="Guttman D.S."/>
        </authorList>
    </citation>
    <scope>NUCLEOTIDE SEQUENCE [LARGE SCALE GENOMIC DNA]</scope>
    <source>
        <strain evidence="7 8">ICMP 3353</strain>
    </source>
</reference>
<evidence type="ECO:0000313" key="7">
    <source>
        <dbReference type="EMBL" id="RMQ43626.1"/>
    </source>
</evidence>
<dbReference type="NCBIfam" id="NF008452">
    <property type="entry name" value="PRK11303.1"/>
    <property type="match status" value="1"/>
</dbReference>
<dbReference type="NCBIfam" id="TIGR02417">
    <property type="entry name" value="fruct_sucro_rep"/>
    <property type="match status" value="1"/>
</dbReference>
<dbReference type="PROSITE" id="PS50932">
    <property type="entry name" value="HTH_LACI_2"/>
    <property type="match status" value="1"/>
</dbReference>
<dbReference type="InterPro" id="IPR010982">
    <property type="entry name" value="Lambda_DNA-bd_dom_sf"/>
</dbReference>
<proteinExistence type="predicted"/>
<dbReference type="CDD" id="cd01392">
    <property type="entry name" value="HTH_LacI"/>
    <property type="match status" value="1"/>
</dbReference>
<dbReference type="CDD" id="cd06274">
    <property type="entry name" value="PBP1_FruR"/>
    <property type="match status" value="1"/>
</dbReference>
<keyword evidence="2" id="KW-0805">Transcription regulation</keyword>
<evidence type="ECO:0000256" key="4">
    <source>
        <dbReference type="ARBA" id="ARBA00023159"/>
    </source>
</evidence>
<dbReference type="FunFam" id="1.10.260.40:FF:000008">
    <property type="entry name" value="Fructose repressor (Catabolite repressor/activator)"/>
    <property type="match status" value="1"/>
</dbReference>
<dbReference type="PROSITE" id="PS00356">
    <property type="entry name" value="HTH_LACI_1"/>
    <property type="match status" value="1"/>
</dbReference>
<dbReference type="Gene3D" id="1.10.260.40">
    <property type="entry name" value="lambda repressor-like DNA-binding domains"/>
    <property type="match status" value="1"/>
</dbReference>
<evidence type="ECO:0000256" key="2">
    <source>
        <dbReference type="ARBA" id="ARBA00023015"/>
    </source>
</evidence>
<dbReference type="SUPFAM" id="SSF53822">
    <property type="entry name" value="Periplasmic binding protein-like I"/>
    <property type="match status" value="1"/>
</dbReference>
<dbReference type="InterPro" id="IPR012781">
    <property type="entry name" value="Fruct_sucro_rep"/>
</dbReference>
<dbReference type="Gene3D" id="3.40.50.2300">
    <property type="match status" value="2"/>
</dbReference>
<dbReference type="SMART" id="SM00354">
    <property type="entry name" value="HTH_LACI"/>
    <property type="match status" value="1"/>
</dbReference>
<evidence type="ECO:0000256" key="5">
    <source>
        <dbReference type="ARBA" id="ARBA00023163"/>
    </source>
</evidence>
<dbReference type="SUPFAM" id="SSF47413">
    <property type="entry name" value="lambda repressor-like DNA-binding domains"/>
    <property type="match status" value="1"/>
</dbReference>
<dbReference type="GO" id="GO:0003700">
    <property type="term" value="F:DNA-binding transcription factor activity"/>
    <property type="evidence" value="ECO:0007669"/>
    <property type="project" value="TreeGrafter"/>
</dbReference>
<feature type="domain" description="HTH lacI-type" evidence="6">
    <location>
        <begin position="83"/>
        <end position="140"/>
    </location>
</feature>
<keyword evidence="1" id="KW-0678">Repressor</keyword>
<dbReference type="Pfam" id="PF00532">
    <property type="entry name" value="Peripla_BP_1"/>
    <property type="match status" value="1"/>
</dbReference>
<dbReference type="AlphaFoldDB" id="A0A3M4LQ90"/>
<dbReference type="InterPro" id="IPR001761">
    <property type="entry name" value="Peripla_BP/Lac1_sug-bd_dom"/>
</dbReference>
<dbReference type="GO" id="GO:0009750">
    <property type="term" value="P:response to fructose"/>
    <property type="evidence" value="ECO:0007669"/>
    <property type="project" value="InterPro"/>
</dbReference>
<dbReference type="EMBL" id="RBRE01000064">
    <property type="protein sequence ID" value="RMQ43626.1"/>
    <property type="molecule type" value="Genomic_DNA"/>
</dbReference>
<accession>A0A3M4LQ90</accession>
<keyword evidence="5" id="KW-0804">Transcription</keyword>
<dbReference type="PANTHER" id="PTHR30146:SF45">
    <property type="entry name" value="CATABOLITE REPRESSOR_ACTIVATOR"/>
    <property type="match status" value="1"/>
</dbReference>
<dbReference type="Pfam" id="PF00356">
    <property type="entry name" value="LacI"/>
    <property type="match status" value="1"/>
</dbReference>
<evidence type="ECO:0000313" key="8">
    <source>
        <dbReference type="Proteomes" id="UP000277236"/>
    </source>
</evidence>